<gene>
    <name evidence="1" type="ORF">ACFSQJ_14045</name>
</gene>
<organism evidence="1 2">
    <name type="scientific">Croceitalea marina</name>
    <dbReference type="NCBI Taxonomy" id="1775166"/>
    <lineage>
        <taxon>Bacteria</taxon>
        <taxon>Pseudomonadati</taxon>
        <taxon>Bacteroidota</taxon>
        <taxon>Flavobacteriia</taxon>
        <taxon>Flavobacteriales</taxon>
        <taxon>Flavobacteriaceae</taxon>
        <taxon>Croceitalea</taxon>
    </lineage>
</organism>
<name>A0ABW5N0G1_9FLAO</name>
<protein>
    <recommendedName>
        <fullName evidence="3">YcxB-like protein domain-containing protein</fullName>
    </recommendedName>
</protein>
<comment type="caution">
    <text evidence="1">The sequence shown here is derived from an EMBL/GenBank/DDBJ whole genome shotgun (WGS) entry which is preliminary data.</text>
</comment>
<evidence type="ECO:0000313" key="2">
    <source>
        <dbReference type="Proteomes" id="UP001597526"/>
    </source>
</evidence>
<evidence type="ECO:0008006" key="3">
    <source>
        <dbReference type="Google" id="ProtNLM"/>
    </source>
</evidence>
<sequence>MKILGISFGVLAVLAAMENINELEPVVTMACISLILLSYSISFEIRQDYIHKKHLKLFGLSLFKWKLHCIEPEYVTVFSTSSSKGSDWGPVAAMNGKLSEQNYVVRIFRGRQYFTLLRTKSRSLAETKANDLGELLGVETRF</sequence>
<proteinExistence type="predicted"/>
<accession>A0ABW5N0G1</accession>
<dbReference type="Proteomes" id="UP001597526">
    <property type="component" value="Unassembled WGS sequence"/>
</dbReference>
<keyword evidence="2" id="KW-1185">Reference proteome</keyword>
<reference evidence="2" key="1">
    <citation type="journal article" date="2019" name="Int. J. Syst. Evol. Microbiol.">
        <title>The Global Catalogue of Microorganisms (GCM) 10K type strain sequencing project: providing services to taxonomists for standard genome sequencing and annotation.</title>
        <authorList>
            <consortium name="The Broad Institute Genomics Platform"/>
            <consortium name="The Broad Institute Genome Sequencing Center for Infectious Disease"/>
            <person name="Wu L."/>
            <person name="Ma J."/>
        </authorList>
    </citation>
    <scope>NUCLEOTIDE SEQUENCE [LARGE SCALE GENOMIC DNA]</scope>
    <source>
        <strain evidence="2">KCTC 52368</strain>
    </source>
</reference>
<dbReference type="EMBL" id="JBHULB010000017">
    <property type="protein sequence ID" value="MFD2588063.1"/>
    <property type="molecule type" value="Genomic_DNA"/>
</dbReference>
<evidence type="ECO:0000313" key="1">
    <source>
        <dbReference type="EMBL" id="MFD2588063.1"/>
    </source>
</evidence>